<dbReference type="InterPro" id="IPR050187">
    <property type="entry name" value="Lipid_Phosphate_FormReg"/>
</dbReference>
<dbReference type="InterPro" id="IPR001206">
    <property type="entry name" value="Diacylglycerol_kinase_cat_dom"/>
</dbReference>
<dbReference type="GO" id="GO:0001727">
    <property type="term" value="F:lipid kinase activity"/>
    <property type="evidence" value="ECO:0007669"/>
    <property type="project" value="UniProtKB-ARBA"/>
</dbReference>
<dbReference type="Pfam" id="PF00781">
    <property type="entry name" value="DAGK_cat"/>
    <property type="match status" value="1"/>
</dbReference>
<sequence>MNSEPSSEWPQPDLNDKPKKPLVYAIDDLLCVSGHTLTYSTSHCEFVSCWFASKHSDRPYPGSVAVDCEGLYLTDQNHPRYAILFTWSRVLRWVEHTVGHRSFFRVYITGLIHPRTPTDVDFVAATHRGHSLDMDGFAYDASLGVCCLMILVEDQAGFNRFSVAFQRHAWCCHNKPTRQRYLLLLNKVSGQGKSVEIVRTIAGPLLTLSGISFDVVETEYSGHANTYIREIPLRELQKYQAIIVVSGDGLIHEIANALYSREDLNSIPPIGVIPAGSGNALAATICYRSGLSSARDFVKSSSLIISLPPPPGGIHQSGNVNPPILQRNIQTHWLMLVETDKWPQPKMCVLSITWGIVAEADLRSNFLRSLGSIRFVLMFAYLIMRKYLPVVDWEYLWHVHVCFP</sequence>
<proteinExistence type="predicted"/>
<dbReference type="GO" id="GO:0005737">
    <property type="term" value="C:cytoplasm"/>
    <property type="evidence" value="ECO:0007669"/>
    <property type="project" value="TreeGrafter"/>
</dbReference>
<dbReference type="PANTHER" id="PTHR12358">
    <property type="entry name" value="SPHINGOSINE KINASE"/>
    <property type="match status" value="1"/>
</dbReference>
<dbReference type="GO" id="GO:0016773">
    <property type="term" value="F:phosphotransferase activity, alcohol group as acceptor"/>
    <property type="evidence" value="ECO:0007669"/>
    <property type="project" value="UniProtKB-ARBA"/>
</dbReference>
<evidence type="ECO:0000259" key="1">
    <source>
        <dbReference type="PROSITE" id="PS50146"/>
    </source>
</evidence>
<gene>
    <name evidence="2" type="ORF">MCOS_LOCUS3411</name>
</gene>
<accession>A0A0R3U920</accession>
<dbReference type="OrthoDB" id="3853857at2759"/>
<dbReference type="InterPro" id="IPR016064">
    <property type="entry name" value="NAD/diacylglycerol_kinase_sf"/>
</dbReference>
<feature type="domain" description="DAGKc" evidence="1">
    <location>
        <begin position="176"/>
        <end position="282"/>
    </location>
</feature>
<dbReference type="InterPro" id="IPR017438">
    <property type="entry name" value="ATP-NAD_kinase_N"/>
</dbReference>
<dbReference type="SUPFAM" id="SSF111331">
    <property type="entry name" value="NAD kinase/diacylglycerol kinase-like"/>
    <property type="match status" value="1"/>
</dbReference>
<dbReference type="GO" id="GO:0046512">
    <property type="term" value="P:sphingosine biosynthetic process"/>
    <property type="evidence" value="ECO:0007669"/>
    <property type="project" value="TreeGrafter"/>
</dbReference>
<dbReference type="PROSITE" id="PS50146">
    <property type="entry name" value="DAGK"/>
    <property type="match status" value="1"/>
</dbReference>
<dbReference type="Gene3D" id="2.60.200.40">
    <property type="match status" value="1"/>
</dbReference>
<protein>
    <recommendedName>
        <fullName evidence="1">DAGKc domain-containing protein</fullName>
    </recommendedName>
</protein>
<keyword evidence="3" id="KW-1185">Reference proteome</keyword>
<dbReference type="STRING" id="53468.A0A0R3U920"/>
<dbReference type="GO" id="GO:0016020">
    <property type="term" value="C:membrane"/>
    <property type="evidence" value="ECO:0007669"/>
    <property type="project" value="TreeGrafter"/>
</dbReference>
<dbReference type="Proteomes" id="UP000267029">
    <property type="component" value="Unassembled WGS sequence"/>
</dbReference>
<name>A0A0R3U920_MESCO</name>
<evidence type="ECO:0000313" key="2">
    <source>
        <dbReference type="EMBL" id="VDD77408.1"/>
    </source>
</evidence>
<evidence type="ECO:0000313" key="3">
    <source>
        <dbReference type="Proteomes" id="UP000267029"/>
    </source>
</evidence>
<dbReference type="AlphaFoldDB" id="A0A0R3U920"/>
<dbReference type="Gene3D" id="3.40.50.10330">
    <property type="entry name" value="Probable inorganic polyphosphate/atp-NAD kinase, domain 1"/>
    <property type="match status" value="1"/>
</dbReference>
<dbReference type="PANTHER" id="PTHR12358:SF31">
    <property type="entry name" value="ACYLGLYCEROL KINASE, MITOCHONDRIAL"/>
    <property type="match status" value="1"/>
</dbReference>
<organism evidence="2 3">
    <name type="scientific">Mesocestoides corti</name>
    <name type="common">Flatworm</name>
    <dbReference type="NCBI Taxonomy" id="53468"/>
    <lineage>
        <taxon>Eukaryota</taxon>
        <taxon>Metazoa</taxon>
        <taxon>Spiralia</taxon>
        <taxon>Lophotrochozoa</taxon>
        <taxon>Platyhelminthes</taxon>
        <taxon>Cestoda</taxon>
        <taxon>Eucestoda</taxon>
        <taxon>Cyclophyllidea</taxon>
        <taxon>Mesocestoididae</taxon>
        <taxon>Mesocestoides</taxon>
    </lineage>
</organism>
<dbReference type="SMART" id="SM00046">
    <property type="entry name" value="DAGKc"/>
    <property type="match status" value="1"/>
</dbReference>
<reference evidence="2 3" key="1">
    <citation type="submission" date="2018-10" db="EMBL/GenBank/DDBJ databases">
        <authorList>
            <consortium name="Pathogen Informatics"/>
        </authorList>
    </citation>
    <scope>NUCLEOTIDE SEQUENCE [LARGE SCALE GENOMIC DNA]</scope>
</reference>
<dbReference type="EMBL" id="UXSR01000768">
    <property type="protein sequence ID" value="VDD77408.1"/>
    <property type="molecule type" value="Genomic_DNA"/>
</dbReference>